<dbReference type="Proteomes" id="UP000799291">
    <property type="component" value="Unassembled WGS sequence"/>
</dbReference>
<organism evidence="1 2">
    <name type="scientific">Lentithecium fluviatile CBS 122367</name>
    <dbReference type="NCBI Taxonomy" id="1168545"/>
    <lineage>
        <taxon>Eukaryota</taxon>
        <taxon>Fungi</taxon>
        <taxon>Dikarya</taxon>
        <taxon>Ascomycota</taxon>
        <taxon>Pezizomycotina</taxon>
        <taxon>Dothideomycetes</taxon>
        <taxon>Pleosporomycetidae</taxon>
        <taxon>Pleosporales</taxon>
        <taxon>Massarineae</taxon>
        <taxon>Lentitheciaceae</taxon>
        <taxon>Lentithecium</taxon>
    </lineage>
</organism>
<accession>A0A6G1JNM9</accession>
<keyword evidence="2" id="KW-1185">Reference proteome</keyword>
<evidence type="ECO:0000313" key="1">
    <source>
        <dbReference type="EMBL" id="KAF2691759.1"/>
    </source>
</evidence>
<dbReference type="AlphaFoldDB" id="A0A6G1JNM9"/>
<proteinExistence type="predicted"/>
<reference evidence="1" key="1">
    <citation type="journal article" date="2020" name="Stud. Mycol.">
        <title>101 Dothideomycetes genomes: a test case for predicting lifestyles and emergence of pathogens.</title>
        <authorList>
            <person name="Haridas S."/>
            <person name="Albert R."/>
            <person name="Binder M."/>
            <person name="Bloem J."/>
            <person name="Labutti K."/>
            <person name="Salamov A."/>
            <person name="Andreopoulos B."/>
            <person name="Baker S."/>
            <person name="Barry K."/>
            <person name="Bills G."/>
            <person name="Bluhm B."/>
            <person name="Cannon C."/>
            <person name="Castanera R."/>
            <person name="Culley D."/>
            <person name="Daum C."/>
            <person name="Ezra D."/>
            <person name="Gonzalez J."/>
            <person name="Henrissat B."/>
            <person name="Kuo A."/>
            <person name="Liang C."/>
            <person name="Lipzen A."/>
            <person name="Lutzoni F."/>
            <person name="Magnuson J."/>
            <person name="Mondo S."/>
            <person name="Nolan M."/>
            <person name="Ohm R."/>
            <person name="Pangilinan J."/>
            <person name="Park H.-J."/>
            <person name="Ramirez L."/>
            <person name="Alfaro M."/>
            <person name="Sun H."/>
            <person name="Tritt A."/>
            <person name="Yoshinaga Y."/>
            <person name="Zwiers L.-H."/>
            <person name="Turgeon B."/>
            <person name="Goodwin S."/>
            <person name="Spatafora J."/>
            <person name="Crous P."/>
            <person name="Grigoriev I."/>
        </authorList>
    </citation>
    <scope>NUCLEOTIDE SEQUENCE</scope>
    <source>
        <strain evidence="1">CBS 122367</strain>
    </source>
</reference>
<dbReference type="EMBL" id="MU005569">
    <property type="protein sequence ID" value="KAF2691759.1"/>
    <property type="molecule type" value="Genomic_DNA"/>
</dbReference>
<evidence type="ECO:0000313" key="2">
    <source>
        <dbReference type="Proteomes" id="UP000799291"/>
    </source>
</evidence>
<gene>
    <name evidence="1" type="ORF">K458DRAFT_5230</name>
</gene>
<protein>
    <submittedName>
        <fullName evidence="1">Uncharacterized protein</fullName>
    </submittedName>
</protein>
<sequence>MLQKWPLGLCLAHIYPRSHLLPMHVLTLHRDQSRRRRRSIRILLVLRVLSSQALFSRCSNALHSCPSGRRISALVCRSSTATWVLIRSPFGSSWLGVRFGGRWRRESCELCVGRAPVKVGQVAEEELCRCSREI</sequence>
<name>A0A6G1JNM9_9PLEO</name>